<evidence type="ECO:0000313" key="3">
    <source>
        <dbReference type="Proteomes" id="UP001066276"/>
    </source>
</evidence>
<reference evidence="2" key="1">
    <citation type="journal article" date="2022" name="bioRxiv">
        <title>Sequencing and chromosome-scale assembly of the giantPleurodeles waltlgenome.</title>
        <authorList>
            <person name="Brown T."/>
            <person name="Elewa A."/>
            <person name="Iarovenko S."/>
            <person name="Subramanian E."/>
            <person name="Araus A.J."/>
            <person name="Petzold A."/>
            <person name="Susuki M."/>
            <person name="Suzuki K.-i.T."/>
            <person name="Hayashi T."/>
            <person name="Toyoda A."/>
            <person name="Oliveira C."/>
            <person name="Osipova E."/>
            <person name="Leigh N.D."/>
            <person name="Simon A."/>
            <person name="Yun M.H."/>
        </authorList>
    </citation>
    <scope>NUCLEOTIDE SEQUENCE</scope>
    <source>
        <strain evidence="2">20211129_DDA</strain>
        <tissue evidence="2">Liver</tissue>
    </source>
</reference>
<keyword evidence="3" id="KW-1185">Reference proteome</keyword>
<sequence length="124" mass="13663">MGRNLTGTEAKLAELDAKMIRNEKALTNVQVQDLSAFHRGVANTLLHLEIFENVHPVNHVRVPGSAQSWNAPHQLRNTRLSKGNIYSHPESSKDGGQQAGGGTMVEIKEPEMLDGVQKMRAINE</sequence>
<name>A0AAV7L542_PLEWA</name>
<evidence type="ECO:0000313" key="2">
    <source>
        <dbReference type="EMBL" id="KAJ1085487.1"/>
    </source>
</evidence>
<dbReference type="AlphaFoldDB" id="A0AAV7L542"/>
<dbReference type="EMBL" id="JANPWB010000016">
    <property type="protein sequence ID" value="KAJ1085487.1"/>
    <property type="molecule type" value="Genomic_DNA"/>
</dbReference>
<proteinExistence type="predicted"/>
<feature type="region of interest" description="Disordered" evidence="1">
    <location>
        <begin position="81"/>
        <end position="111"/>
    </location>
</feature>
<evidence type="ECO:0000256" key="1">
    <source>
        <dbReference type="SAM" id="MobiDB-lite"/>
    </source>
</evidence>
<protein>
    <submittedName>
        <fullName evidence="2">Uncharacterized protein</fullName>
    </submittedName>
</protein>
<gene>
    <name evidence="2" type="ORF">NDU88_005619</name>
</gene>
<comment type="caution">
    <text evidence="2">The sequence shown here is derived from an EMBL/GenBank/DDBJ whole genome shotgun (WGS) entry which is preliminary data.</text>
</comment>
<dbReference type="Proteomes" id="UP001066276">
    <property type="component" value="Chromosome 12"/>
</dbReference>
<organism evidence="2 3">
    <name type="scientific">Pleurodeles waltl</name>
    <name type="common">Iberian ribbed newt</name>
    <dbReference type="NCBI Taxonomy" id="8319"/>
    <lineage>
        <taxon>Eukaryota</taxon>
        <taxon>Metazoa</taxon>
        <taxon>Chordata</taxon>
        <taxon>Craniata</taxon>
        <taxon>Vertebrata</taxon>
        <taxon>Euteleostomi</taxon>
        <taxon>Amphibia</taxon>
        <taxon>Batrachia</taxon>
        <taxon>Caudata</taxon>
        <taxon>Salamandroidea</taxon>
        <taxon>Salamandridae</taxon>
        <taxon>Pleurodelinae</taxon>
        <taxon>Pleurodeles</taxon>
    </lineage>
</organism>
<accession>A0AAV7L542</accession>